<dbReference type="SUPFAM" id="SSF55658">
    <property type="entry name" value="L9 N-domain-like"/>
    <property type="match status" value="1"/>
</dbReference>
<feature type="domain" description="Ribosomal protein L9" evidence="9">
    <location>
        <begin position="5"/>
        <end position="49"/>
    </location>
</feature>
<dbReference type="InterPro" id="IPR020594">
    <property type="entry name" value="Ribosomal_bL9_bac/chp"/>
</dbReference>
<dbReference type="GO" id="GO:0019843">
    <property type="term" value="F:rRNA binding"/>
    <property type="evidence" value="ECO:0007669"/>
    <property type="project" value="UniProtKB-UniRule"/>
</dbReference>
<evidence type="ECO:0000256" key="6">
    <source>
        <dbReference type="ARBA" id="ARBA00035292"/>
    </source>
</evidence>
<keyword evidence="12" id="KW-1185">Reference proteome</keyword>
<dbReference type="InterPro" id="IPR036791">
    <property type="entry name" value="Ribosomal_bL9_C_sf"/>
</dbReference>
<dbReference type="Pfam" id="PF01281">
    <property type="entry name" value="Ribosomal_L9_N"/>
    <property type="match status" value="1"/>
</dbReference>
<dbReference type="Proteomes" id="UP000003688">
    <property type="component" value="Unassembled WGS sequence"/>
</dbReference>
<sequence>MPKTEVILTHNIVGLGAESDQVKVAAGYARNYLIPQGLAIPMTGANKRRLESLKQRRAEREAEELNHMTELSRSLAKLIAVVSVKTGEDGKMFGAVTAGTIADQLKTQFDVALDKKKIHLEQPIRSLGEHGVELRLHHGVTTTLKVRVESSNPLPTAVEAPVADARKDDRTEKRGKRSEAPAAESAPKKSRAAKSDKA</sequence>
<evidence type="ECO:0000313" key="11">
    <source>
        <dbReference type="EMBL" id="EEF61296.1"/>
    </source>
</evidence>
<dbReference type="NCBIfam" id="TIGR00158">
    <property type="entry name" value="L9"/>
    <property type="match status" value="1"/>
</dbReference>
<dbReference type="InterPro" id="IPR020070">
    <property type="entry name" value="Ribosomal_bL9_N"/>
</dbReference>
<dbReference type="SUPFAM" id="SSF55653">
    <property type="entry name" value="Ribosomal protein L9 C-domain"/>
    <property type="match status" value="1"/>
</dbReference>
<dbReference type="GO" id="GO:0006412">
    <property type="term" value="P:translation"/>
    <property type="evidence" value="ECO:0007669"/>
    <property type="project" value="UniProtKB-UniRule"/>
</dbReference>
<dbReference type="Gene3D" id="3.40.5.10">
    <property type="entry name" value="Ribosomal protein L9, N-terminal domain"/>
    <property type="match status" value="1"/>
</dbReference>
<evidence type="ECO:0000256" key="8">
    <source>
        <dbReference type="SAM" id="MobiDB-lite"/>
    </source>
</evidence>
<feature type="region of interest" description="Disordered" evidence="8">
    <location>
        <begin position="151"/>
        <end position="198"/>
    </location>
</feature>
<keyword evidence="4 7" id="KW-0689">Ribosomal protein</keyword>
<dbReference type="InterPro" id="IPR000244">
    <property type="entry name" value="Ribosomal_bL9"/>
</dbReference>
<dbReference type="PANTHER" id="PTHR21368">
    <property type="entry name" value="50S RIBOSOMAL PROTEIN L9"/>
    <property type="match status" value="1"/>
</dbReference>
<dbReference type="InterPro" id="IPR036935">
    <property type="entry name" value="Ribosomal_bL9_N_sf"/>
</dbReference>
<comment type="function">
    <text evidence="7">Binds to the 23S rRNA.</text>
</comment>
<evidence type="ECO:0000256" key="4">
    <source>
        <dbReference type="ARBA" id="ARBA00022980"/>
    </source>
</evidence>
<dbReference type="STRING" id="320771.Cflav_PD4317"/>
<dbReference type="OrthoDB" id="9788336at2"/>
<dbReference type="AlphaFoldDB" id="B9XFD2"/>
<dbReference type="InterPro" id="IPR020069">
    <property type="entry name" value="Ribosomal_bL9_C"/>
</dbReference>
<evidence type="ECO:0000256" key="2">
    <source>
        <dbReference type="ARBA" id="ARBA00022730"/>
    </source>
</evidence>
<keyword evidence="3 7" id="KW-0694">RNA-binding</keyword>
<dbReference type="Gene3D" id="3.10.430.100">
    <property type="entry name" value="Ribosomal protein L9, C-terminal domain"/>
    <property type="match status" value="1"/>
</dbReference>
<gene>
    <name evidence="7" type="primary">rplI</name>
    <name evidence="11" type="ORF">Cflav_PD4317</name>
</gene>
<evidence type="ECO:0000256" key="1">
    <source>
        <dbReference type="ARBA" id="ARBA00010605"/>
    </source>
</evidence>
<dbReference type="EMBL" id="ABOX02000010">
    <property type="protein sequence ID" value="EEF61296.1"/>
    <property type="molecule type" value="Genomic_DNA"/>
</dbReference>
<dbReference type="RefSeq" id="WP_007414530.1">
    <property type="nucleotide sequence ID" value="NZ_ABOX02000010.1"/>
</dbReference>
<evidence type="ECO:0000256" key="3">
    <source>
        <dbReference type="ARBA" id="ARBA00022884"/>
    </source>
</evidence>
<proteinExistence type="inferred from homology"/>
<evidence type="ECO:0000313" key="12">
    <source>
        <dbReference type="Proteomes" id="UP000003688"/>
    </source>
</evidence>
<dbReference type="GO" id="GO:0003735">
    <property type="term" value="F:structural constituent of ribosome"/>
    <property type="evidence" value="ECO:0007669"/>
    <property type="project" value="InterPro"/>
</dbReference>
<evidence type="ECO:0000259" key="10">
    <source>
        <dbReference type="Pfam" id="PF03948"/>
    </source>
</evidence>
<evidence type="ECO:0000256" key="7">
    <source>
        <dbReference type="HAMAP-Rule" id="MF_00503"/>
    </source>
</evidence>
<dbReference type="GO" id="GO:0005840">
    <property type="term" value="C:ribosome"/>
    <property type="evidence" value="ECO:0007669"/>
    <property type="project" value="UniProtKB-KW"/>
</dbReference>
<comment type="similarity">
    <text evidence="1 7">Belongs to the bacterial ribosomal protein bL9 family.</text>
</comment>
<comment type="caution">
    <text evidence="11">The sequence shown here is derived from an EMBL/GenBank/DDBJ whole genome shotgun (WGS) entry which is preliminary data.</text>
</comment>
<dbReference type="InterPro" id="IPR009027">
    <property type="entry name" value="Ribosomal_bL9/RNase_H1_N"/>
</dbReference>
<dbReference type="Pfam" id="PF03948">
    <property type="entry name" value="Ribosomal_L9_C"/>
    <property type="match status" value="1"/>
</dbReference>
<name>B9XFD2_PEDPL</name>
<accession>B9XFD2</accession>
<organism evidence="11 12">
    <name type="scientific">Pedosphaera parvula (strain Ellin514)</name>
    <dbReference type="NCBI Taxonomy" id="320771"/>
    <lineage>
        <taxon>Bacteria</taxon>
        <taxon>Pseudomonadati</taxon>
        <taxon>Verrucomicrobiota</taxon>
        <taxon>Pedosphaerae</taxon>
        <taxon>Pedosphaerales</taxon>
        <taxon>Pedosphaeraceae</taxon>
        <taxon>Pedosphaera</taxon>
    </lineage>
</organism>
<keyword evidence="2 7" id="KW-0699">rRNA-binding</keyword>
<dbReference type="HAMAP" id="MF_00503">
    <property type="entry name" value="Ribosomal_bL9"/>
    <property type="match status" value="1"/>
</dbReference>
<keyword evidence="5 7" id="KW-0687">Ribonucleoprotein</keyword>
<evidence type="ECO:0000256" key="5">
    <source>
        <dbReference type="ARBA" id="ARBA00023274"/>
    </source>
</evidence>
<dbReference type="GO" id="GO:1990904">
    <property type="term" value="C:ribonucleoprotein complex"/>
    <property type="evidence" value="ECO:0007669"/>
    <property type="project" value="UniProtKB-KW"/>
</dbReference>
<evidence type="ECO:0000259" key="9">
    <source>
        <dbReference type="Pfam" id="PF01281"/>
    </source>
</evidence>
<reference evidence="11 12" key="1">
    <citation type="journal article" date="2011" name="J. Bacteriol.">
        <title>Genome sequence of 'Pedosphaera parvula' Ellin514, an aerobic Verrucomicrobial isolate from pasture soil.</title>
        <authorList>
            <person name="Kant R."/>
            <person name="van Passel M.W."/>
            <person name="Sangwan P."/>
            <person name="Palva A."/>
            <person name="Lucas S."/>
            <person name="Copeland A."/>
            <person name="Lapidus A."/>
            <person name="Glavina Del Rio T."/>
            <person name="Dalin E."/>
            <person name="Tice H."/>
            <person name="Bruce D."/>
            <person name="Goodwin L."/>
            <person name="Pitluck S."/>
            <person name="Chertkov O."/>
            <person name="Larimer F.W."/>
            <person name="Land M.L."/>
            <person name="Hauser L."/>
            <person name="Brettin T.S."/>
            <person name="Detter J.C."/>
            <person name="Han S."/>
            <person name="de Vos W.M."/>
            <person name="Janssen P.H."/>
            <person name="Smidt H."/>
        </authorList>
    </citation>
    <scope>NUCLEOTIDE SEQUENCE [LARGE SCALE GENOMIC DNA]</scope>
    <source>
        <strain evidence="11 12">Ellin514</strain>
    </source>
</reference>
<feature type="domain" description="Large ribosomal subunit protein bL9 C-terminal" evidence="10">
    <location>
        <begin position="68"/>
        <end position="149"/>
    </location>
</feature>
<protein>
    <recommendedName>
        <fullName evidence="6 7">Large ribosomal subunit protein bL9</fullName>
    </recommendedName>
</protein>